<dbReference type="Gene3D" id="1.20.58.2220">
    <property type="entry name" value="Formin, FH2 domain"/>
    <property type="match status" value="1"/>
</dbReference>
<dbReference type="InterPro" id="IPR042201">
    <property type="entry name" value="FH2_Formin_sf"/>
</dbReference>
<dbReference type="Pfam" id="PF02181">
    <property type="entry name" value="FH2"/>
    <property type="match status" value="1"/>
</dbReference>
<protein>
    <recommendedName>
        <fullName evidence="2">Formin-like protein</fullName>
    </recommendedName>
</protein>
<name>A0ABQ9KAR5_HEVBR</name>
<feature type="compositionally biased region" description="Polar residues" evidence="3">
    <location>
        <begin position="461"/>
        <end position="482"/>
    </location>
</feature>
<feature type="compositionally biased region" description="Pro residues" evidence="3">
    <location>
        <begin position="486"/>
        <end position="497"/>
    </location>
</feature>
<feature type="compositionally biased region" description="Pro residues" evidence="3">
    <location>
        <begin position="526"/>
        <end position="536"/>
    </location>
</feature>
<feature type="compositionally biased region" description="Pro residues" evidence="3">
    <location>
        <begin position="419"/>
        <end position="430"/>
    </location>
</feature>
<accession>A0ABQ9KAR5</accession>
<dbReference type="InterPro" id="IPR027643">
    <property type="entry name" value="Formin-like_plant"/>
</dbReference>
<dbReference type="SMART" id="SM00498">
    <property type="entry name" value="FH2"/>
    <property type="match status" value="1"/>
</dbReference>
<dbReference type="EMBL" id="JARPOI010000025">
    <property type="protein sequence ID" value="KAJ9131415.1"/>
    <property type="molecule type" value="Genomic_DNA"/>
</dbReference>
<dbReference type="PROSITE" id="PS51444">
    <property type="entry name" value="FH2"/>
    <property type="match status" value="1"/>
</dbReference>
<evidence type="ECO:0000259" key="5">
    <source>
        <dbReference type="PROSITE" id="PS51444"/>
    </source>
</evidence>
<comment type="similarity">
    <text evidence="1">Belongs to the formin-like family. Class-I subfamily.</text>
</comment>
<feature type="compositionally biased region" description="Pro residues" evidence="3">
    <location>
        <begin position="506"/>
        <end position="516"/>
    </location>
</feature>
<evidence type="ECO:0000313" key="7">
    <source>
        <dbReference type="Proteomes" id="UP001174677"/>
    </source>
</evidence>
<sequence length="981" mass="108018">MGSSSSQILHIVIFITIFISLSLRSPHILIADASSLAAAEYFEVHSPQKLDFMMESGEDVNEKQIEKASGQDENEGKETLIVQKFRALLGFKSSKTRTPPSVFLSSAPSPSSTIEAEAPAPAPVSMPIQVHSHSPSHRSNSIPPVHKILEKHRDRGRFRRILAGVLVSAGAAFVVSVLGLFWVSGKFRKNKRTSARMMSVCKKKGGRTGGISKYIFSQKSASKVSLNPALDLLYLKSLERDLQQDNTCLKQTSEALDTFHERNESNQELIIKSEFDNGSSSSTREIMSVHEDVESIKYESDGAESFLEDKVIHIEGHSSDDESFHSFVDSHSSHIRLSNASASSICDITEISPSKVTKTSPSAPTTSSSTKLYIPRATSGCISTPALNLQPKFPQSPEILRTENLTVSSPSDSHQNFAPPTPPPPPPPPSLSTRITDKDSCSSPLPNLSSPRKSDSSSGSNQTPQNDLLSSPQKSPKTSRALSSIPSPPSPCPPPFPRGNSSSAKGPPPPPCPPPFLQGNSSSAKGPPPPPCPPPFIKGNSSSTKGPPPPPSQLPQYEQLGKDGTPLPKLKPLHWDKVRAAPDRSMVWDKIRSSSFEIDEEMIESLFGYNLQGTRKDDEAKSKTPSPSKHVLEPKRLQNLTILSKALNATPEQVCEALIRGDGLCLQQLEALKKMEPTKEEEAKLADYKGDINELGFAEKFVKVALTIPFAFLRVEAMLYRETFEDEVVHLRNSFSMLEEACKELRSSRLFLKLLEAVLKTGNRMNVGTIRGGARAFKLDALLKLSDVKGKDGKTTLLHFVVQEIIRSEGIRVSDSIMGRINQKNKSKTIEQKEEDYRRMGLELVSGLSTELYNVKKTATIDLDVLASSVSNLSEGMAKLQHLALKDLLADEKSGNFVHSMKIFIKYAERNLKELQEDEHRVLLHVREITEYFHGDVSKEEANPLRIFVIVRDFLGMLDHVCKELRSLKVPNSPNPLAPFR</sequence>
<gene>
    <name evidence="6" type="ORF">P3X46_035076</name>
</gene>
<dbReference type="PANTHER" id="PTHR23213">
    <property type="entry name" value="FORMIN-RELATED"/>
    <property type="match status" value="1"/>
</dbReference>
<feature type="transmembrane region" description="Helical" evidence="4">
    <location>
        <begin position="161"/>
        <end position="183"/>
    </location>
</feature>
<keyword evidence="7" id="KW-1185">Reference proteome</keyword>
<feature type="region of interest" description="Disordered" evidence="3">
    <location>
        <begin position="406"/>
        <end position="573"/>
    </location>
</feature>
<comment type="caution">
    <text evidence="6">The sequence shown here is derived from an EMBL/GenBank/DDBJ whole genome shotgun (WGS) entry which is preliminary data.</text>
</comment>
<keyword evidence="4" id="KW-0472">Membrane</keyword>
<evidence type="ECO:0000256" key="4">
    <source>
        <dbReference type="SAM" id="Phobius"/>
    </source>
</evidence>
<reference evidence="6 7" key="1">
    <citation type="journal article" date="2023" name="Plant Biotechnol. J.">
        <title>Chromosome-level wild Hevea brasiliensis genome provides new tools for genomic-assisted breeding and valuable loci to elevate rubber yield.</title>
        <authorList>
            <person name="Cheng H."/>
            <person name="Song X."/>
            <person name="Hu Y."/>
            <person name="Wu T."/>
            <person name="Yang Q."/>
            <person name="An Z."/>
            <person name="Feng S."/>
            <person name="Deng Z."/>
            <person name="Wu W."/>
            <person name="Zeng X."/>
            <person name="Tu M."/>
            <person name="Wang X."/>
            <person name="Huang H."/>
        </authorList>
    </citation>
    <scope>NUCLEOTIDE SEQUENCE [LARGE SCALE GENOMIC DNA]</scope>
    <source>
        <strain evidence="6">MT/VB/25A 57/8</strain>
    </source>
</reference>
<feature type="domain" description="FH2" evidence="5">
    <location>
        <begin position="560"/>
        <end position="981"/>
    </location>
</feature>
<evidence type="ECO:0000256" key="3">
    <source>
        <dbReference type="SAM" id="MobiDB-lite"/>
    </source>
</evidence>
<evidence type="ECO:0000256" key="1">
    <source>
        <dbReference type="ARBA" id="ARBA00025793"/>
    </source>
</evidence>
<keyword evidence="4" id="KW-0812">Transmembrane</keyword>
<feature type="region of interest" description="Disordered" evidence="3">
    <location>
        <begin position="100"/>
        <end position="119"/>
    </location>
</feature>
<keyword evidence="4" id="KW-1133">Transmembrane helix</keyword>
<dbReference type="InterPro" id="IPR015425">
    <property type="entry name" value="FH2_Formin"/>
</dbReference>
<dbReference type="PANTHER" id="PTHR23213:SF177">
    <property type="entry name" value="FORMIN-LIKE PROTEIN 11"/>
    <property type="match status" value="1"/>
</dbReference>
<evidence type="ECO:0000313" key="6">
    <source>
        <dbReference type="EMBL" id="KAJ9131415.1"/>
    </source>
</evidence>
<proteinExistence type="inferred from homology"/>
<organism evidence="6 7">
    <name type="scientific">Hevea brasiliensis</name>
    <name type="common">Para rubber tree</name>
    <name type="synonym">Siphonia brasiliensis</name>
    <dbReference type="NCBI Taxonomy" id="3981"/>
    <lineage>
        <taxon>Eukaryota</taxon>
        <taxon>Viridiplantae</taxon>
        <taxon>Streptophyta</taxon>
        <taxon>Embryophyta</taxon>
        <taxon>Tracheophyta</taxon>
        <taxon>Spermatophyta</taxon>
        <taxon>Magnoliopsida</taxon>
        <taxon>eudicotyledons</taxon>
        <taxon>Gunneridae</taxon>
        <taxon>Pentapetalae</taxon>
        <taxon>rosids</taxon>
        <taxon>fabids</taxon>
        <taxon>Malpighiales</taxon>
        <taxon>Euphorbiaceae</taxon>
        <taxon>Crotonoideae</taxon>
        <taxon>Micrandreae</taxon>
        <taxon>Hevea</taxon>
    </lineage>
</organism>
<feature type="compositionally biased region" description="Low complexity" evidence="3">
    <location>
        <begin position="441"/>
        <end position="460"/>
    </location>
</feature>
<dbReference type="Proteomes" id="UP001174677">
    <property type="component" value="Unassembled WGS sequence"/>
</dbReference>
<evidence type="ECO:0000256" key="2">
    <source>
        <dbReference type="RuleBase" id="RU361260"/>
    </source>
</evidence>
<feature type="transmembrane region" description="Helical" evidence="4">
    <location>
        <begin position="6"/>
        <end position="23"/>
    </location>
</feature>
<feature type="compositionally biased region" description="Polar residues" evidence="3">
    <location>
        <begin position="406"/>
        <end position="418"/>
    </location>
</feature>
<dbReference type="SUPFAM" id="SSF101447">
    <property type="entry name" value="Formin homology 2 domain (FH2 domain)"/>
    <property type="match status" value="1"/>
</dbReference>